<evidence type="ECO:0000313" key="2">
    <source>
        <dbReference type="Proteomes" id="UP000030750"/>
    </source>
</evidence>
<organism evidence="1 2">
    <name type="scientific">Eimeria brunetti</name>
    <dbReference type="NCBI Taxonomy" id="51314"/>
    <lineage>
        <taxon>Eukaryota</taxon>
        <taxon>Sar</taxon>
        <taxon>Alveolata</taxon>
        <taxon>Apicomplexa</taxon>
        <taxon>Conoidasida</taxon>
        <taxon>Coccidia</taxon>
        <taxon>Eucoccidiorida</taxon>
        <taxon>Eimeriorina</taxon>
        <taxon>Eimeriidae</taxon>
        <taxon>Eimeria</taxon>
    </lineage>
</organism>
<gene>
    <name evidence="1" type="ORF">EBH_0050080</name>
</gene>
<evidence type="ECO:0008006" key="3">
    <source>
        <dbReference type="Google" id="ProtNLM"/>
    </source>
</evidence>
<sequence length="978" mass="105742">MKGWWGGFIAGITRQYVQPASSFSVEYHARGVSPFKALRFFEGASETSTCGAPGLSLSLQVSLPTDEAGVFKETPEVVVEEGVVKKLVWKGIQLGENQHGSLLVCLCDFEFIVSSEKKETGTCTKPEDFNIHGGLLTISGFDASTKQVATYAPSSSGANETLFSLFVLHGGPTDDLKGIGFTLKEATESPCKGDTLAKSSQVSSFQAEAERQVVRGSGLLLRPGSSGELHAGTPLHICLETGDSRLAVSLFAGFATVGEFSVYQPWQVHEGRRQLGVPFGVHAVVLKPFSPLGLHWLQNDSQHVLKGDKETVFTKGVFSKTLTFEVYRDHVAVLLWRHDDMAPLLLATVQGSSWVSLTTDIAFERFYIFAAETGEQAAVKKYDARDLGLLLQQKPAAVSDESLHAPCCLFTVYEDTQQQQNPSVLLLDSKGGRFVWLKGDTLSLIQSRDNWQGLRSPLQHPTSLACLPRDKPEETGDTSPAIRTIGDALLAGMQPKQQQQQQQQPWGWYDCYIADRDGDRILHIEIDAANKQSSLVNEISYAGPQMIRLNRPIDLVAFKYHEETLLFVVQEGKASIDLLVPSREGLVDYHSSFQESQGVPLGTPSSVFLVEVGARGSGLDFARLGVYRTSLDTVLVQSVSLDATAVAPAFTYTHAAWFTVGDEVLLEPLIAGRISMAAFNSFHLNPNVPNFAYVSQIASVDKAKGTLSLQLLPSSSLSVEVGVVGQGVVNEVNSSISFFIAWTWKDTASNSGCLGTRCPANSSTTVTGATTAEERRCACNPGYVYDRDLDACILAGPGTFSPGGYRARAFACPPNTTTVPSAVGPFTSLQDCVCDKGFEPAAAETLGDSSSSAHRFREWLRGIPEYAGIGDSQICVPCGFYRYKETVSSSRCLPCPPTSYSSLHAPSSKRDCNLCLPGFYETESEDFICGQCPPGSFCVGSKPTVSSLLVYAGLKKQCAEHADTLPGTAENDHPFKCL</sequence>
<dbReference type="SMART" id="SM01411">
    <property type="entry name" value="Ephrin_rec_like"/>
    <property type="match status" value="2"/>
</dbReference>
<keyword evidence="2" id="KW-1185">Reference proteome</keyword>
<dbReference type="VEuPathDB" id="ToxoDB:EBH_0050080"/>
<name>U6LQT7_9EIME</name>
<proteinExistence type="predicted"/>
<accession>U6LQT7</accession>
<dbReference type="OrthoDB" id="347275at2759"/>
<protein>
    <recommendedName>
        <fullName evidence="3">Kringle domain-containing protein</fullName>
    </recommendedName>
</protein>
<reference evidence="1" key="2">
    <citation type="submission" date="2013-10" db="EMBL/GenBank/DDBJ databases">
        <authorList>
            <person name="Aslett M."/>
        </authorList>
    </citation>
    <scope>NUCLEOTIDE SEQUENCE [LARGE SCALE GENOMIC DNA]</scope>
    <source>
        <strain evidence="1">Houghton</strain>
    </source>
</reference>
<dbReference type="Gene3D" id="2.10.50.10">
    <property type="entry name" value="Tumor Necrosis Factor Receptor, subunit A, domain 2"/>
    <property type="match status" value="1"/>
</dbReference>
<dbReference type="AlphaFoldDB" id="U6LQT7"/>
<dbReference type="EMBL" id="HG713143">
    <property type="protein sequence ID" value="CDJ52501.1"/>
    <property type="molecule type" value="Genomic_DNA"/>
</dbReference>
<evidence type="ECO:0000313" key="1">
    <source>
        <dbReference type="EMBL" id="CDJ52501.1"/>
    </source>
</evidence>
<dbReference type="Proteomes" id="UP000030750">
    <property type="component" value="Unassembled WGS sequence"/>
</dbReference>
<reference evidence="1" key="1">
    <citation type="submission" date="2013-10" db="EMBL/GenBank/DDBJ databases">
        <title>Genomic analysis of the causative agents of coccidiosis in chickens.</title>
        <authorList>
            <person name="Reid A.J."/>
            <person name="Blake D."/>
            <person name="Billington K."/>
            <person name="Browne H."/>
            <person name="Dunn M."/>
            <person name="Hung S."/>
            <person name="Kawahara F."/>
            <person name="Miranda-Saavedra D."/>
            <person name="Mourier T."/>
            <person name="Nagra H."/>
            <person name="Otto T.D."/>
            <person name="Rawlings N."/>
            <person name="Sanchez A."/>
            <person name="Sanders M."/>
            <person name="Subramaniam C."/>
            <person name="Tay Y."/>
            <person name="Dear P."/>
            <person name="Doerig C."/>
            <person name="Gruber A."/>
            <person name="Parkinson J."/>
            <person name="Shirley M."/>
            <person name="Wan K.L."/>
            <person name="Berriman M."/>
            <person name="Tomley F."/>
            <person name="Pain A."/>
        </authorList>
    </citation>
    <scope>NUCLEOTIDE SEQUENCE [LARGE SCALE GENOMIC DNA]</scope>
    <source>
        <strain evidence="1">Houghton</strain>
    </source>
</reference>